<accession>A0A250XI05</accession>
<evidence type="ECO:0000256" key="4">
    <source>
        <dbReference type="SAM" id="Phobius"/>
    </source>
</evidence>
<dbReference type="PANTHER" id="PTHR10110">
    <property type="entry name" value="SODIUM/HYDROGEN EXCHANGER"/>
    <property type="match status" value="1"/>
</dbReference>
<evidence type="ECO:0000256" key="2">
    <source>
        <dbReference type="ARBA" id="ARBA00023065"/>
    </source>
</evidence>
<evidence type="ECO:0000313" key="5">
    <source>
        <dbReference type="EMBL" id="GAX82549.1"/>
    </source>
</evidence>
<protein>
    <recommendedName>
        <fullName evidence="7">Cation/H+ exchanger domain-containing protein</fullName>
    </recommendedName>
</protein>
<keyword evidence="4" id="KW-1133">Transmembrane helix</keyword>
<feature type="transmembrane region" description="Helical" evidence="4">
    <location>
        <begin position="46"/>
        <end position="67"/>
    </location>
</feature>
<name>A0A250XI05_9CHLO</name>
<dbReference type="GO" id="GO:0015385">
    <property type="term" value="F:sodium:proton antiporter activity"/>
    <property type="evidence" value="ECO:0007669"/>
    <property type="project" value="InterPro"/>
</dbReference>
<dbReference type="Proteomes" id="UP000232323">
    <property type="component" value="Unassembled WGS sequence"/>
</dbReference>
<feature type="transmembrane region" description="Helical" evidence="4">
    <location>
        <begin position="176"/>
        <end position="197"/>
    </location>
</feature>
<dbReference type="PANTHER" id="PTHR10110:SF197">
    <property type="entry name" value="SODIUM_HYDROGEN EXCHANGER"/>
    <property type="match status" value="1"/>
</dbReference>
<evidence type="ECO:0000256" key="3">
    <source>
        <dbReference type="SAM" id="MobiDB-lite"/>
    </source>
</evidence>
<feature type="transmembrane region" description="Helical" evidence="4">
    <location>
        <begin position="209"/>
        <end position="228"/>
    </location>
</feature>
<feature type="transmembrane region" description="Helical" evidence="4">
    <location>
        <begin position="342"/>
        <end position="366"/>
    </location>
</feature>
<keyword evidence="2" id="KW-0406">Ion transport</keyword>
<keyword evidence="6" id="KW-1185">Reference proteome</keyword>
<sequence length="1652" mass="181047">MDFFLLKKVLWLVMFMAFVMVLASALILIPFMMYAMQLNLQSWNAIYVALFGTMIGSTDAASVIAILKSGGAPEILSIVLEGESLFNDASSLTMFEIFKGIVAHKPQSLASDVSTIVVNTITSFLGGTAIGIGMALFVMVTLRWLQLRDMKGYIEINLTLAATYLSYYITQVWVQSSGVIAVVIFGLIGSATMQWGISQKVLQTRALFTFYDVLVFLLNGIIFVFVGASSTNLMIRADSFIPGDNGEVLLRLFWQSLVVYVFSFLTRMVLVLISAFVFGHVMRVTEKIDIKQMVFISLAGLRGSLSLILVQTIIELSAENKTSNSNSDPAVLAEIAMMTTMYVLFTLLINAPLLGPLLSVMGLNAVSQEQLHLRKRVQTMLQRHAEVSFAQVRANSDELLQGVAWDEVEAVISHWSVRQAGQPATGQHPASGSQEVCSTCWSGLLSCLCCSKQAGLHNSSDNPGDTDSKKTPSKQRTSFYSGWNLDLLRGISTMFIARSNAANVKEEDVINVELAEKVREGSRRPAKLSTEVESPVKDVALGSDEVHTDNSTKDVKVVLKDSYRRQASAIAFDPSAWDEDALAAAKAAGIWTGTEAERSRNPVFEADLKKGEQKLDAILENYVAEAALEDCELVPENEAQQSLDRQHDQGLSRLPSRRPTMKRIGSHPFSHMTQSLRELKSPLDRIVDKGEEQAGTKNSTFDISAKTAYIPPNLVHSDVDGTLPGDSNVDGTLPGDSNVDGTLPGDSKPHNGHLPTDVLSPVDLTAAPSSIAQPEHVQPAPNDISVLKPLPESLNPATVVPSHVVLEVDGVEGGKEDQQQPALLHGSSSVPLTIGYSAWSSSSAAAPPAEEGAGLHPIAAQSMPSHYGQHKLDITRGGQDGDLSTRSREFLLSNSRVSHMVSTHGAGSSVLANEQSSYKGGKLIRKGQMGPIVETIHSQPLNHDSHPLGRASKGKQLETVTRGHTAFNKILEEEDEEGADEVLSEYRMRFTTSLRQHFRRRRHEGMLGDKSFRILDLACKEQLHSRLDEPFHLWEIVEGDISKHWTIQSAARLQFKMKKSMLKIRGKAKSWWRSALIWLWKGPTYLMDKYLGHLNRIAVEIAIELWLALDSNNQTLWLEHSGAAGERVMAEVKKQASMVWPFVMDRKIESPERFQAVQTYRVKLALLTQQETFVQELAEDGVLEESEEEKLLYSLLRQRQFVERAGPSKTHATGLINMLSNLELFRGISKDIIRMFRTGNLKVFGRGEVIWDHTSSVKSGIIIVIWGSVRCVVDVNGEEVEYYMGSGAAIGLIGCVIGAYVPGIMAKTVYGEGNAMGRGPVVMIIPWSVMELVQQLSREQGLQEFKELDLRLMLTSVSYLMEAMKARTMASLMGHVQQLLLQVLKDSFQHCLDLRRAAEDTGAVEGKKQSAPSPVPNPPPLSVKQVNTVLQVAPSDDNGLAMSLLSLPYDEGFALVSGMKMESQYLDLKENLARHIADRCTCLFGEVCKMLASGQLVMLKPGEKYIHQRTAMLLQGCLLPQHCTHGSSSYSSSQESPAEPSSSMSIDSIEVVQGKSEVSVAETLKEVAVVGTGPADVTDPRVIGGGGGACVIMEEARSGRQSVTTQQAPALLLWSPDFFESLYNAASYPKTIEDEVLFVVGPLGAQLVVSYL</sequence>
<feature type="transmembrane region" description="Helical" evidence="4">
    <location>
        <begin position="257"/>
        <end position="281"/>
    </location>
</feature>
<dbReference type="Gene3D" id="6.10.140.1330">
    <property type="match status" value="1"/>
</dbReference>
<evidence type="ECO:0000256" key="1">
    <source>
        <dbReference type="ARBA" id="ARBA00022448"/>
    </source>
</evidence>
<keyword evidence="4" id="KW-0812">Transmembrane</keyword>
<proteinExistence type="predicted"/>
<organism evidence="5 6">
    <name type="scientific">Chlamydomonas eustigma</name>
    <dbReference type="NCBI Taxonomy" id="1157962"/>
    <lineage>
        <taxon>Eukaryota</taxon>
        <taxon>Viridiplantae</taxon>
        <taxon>Chlorophyta</taxon>
        <taxon>core chlorophytes</taxon>
        <taxon>Chlorophyceae</taxon>
        <taxon>CS clade</taxon>
        <taxon>Chlamydomonadales</taxon>
        <taxon>Chlamydomonadaceae</taxon>
        <taxon>Chlamydomonas</taxon>
    </lineage>
</organism>
<feature type="transmembrane region" description="Helical" evidence="4">
    <location>
        <begin position="293"/>
        <end position="314"/>
    </location>
</feature>
<dbReference type="GO" id="GO:0005886">
    <property type="term" value="C:plasma membrane"/>
    <property type="evidence" value="ECO:0007669"/>
    <property type="project" value="TreeGrafter"/>
</dbReference>
<dbReference type="OrthoDB" id="441412at2759"/>
<feature type="region of interest" description="Disordered" evidence="3">
    <location>
        <begin position="637"/>
        <end position="668"/>
    </location>
</feature>
<evidence type="ECO:0008006" key="7">
    <source>
        <dbReference type="Google" id="ProtNLM"/>
    </source>
</evidence>
<feature type="region of interest" description="Disordered" evidence="3">
    <location>
        <begin position="717"/>
        <end position="760"/>
    </location>
</feature>
<comment type="caution">
    <text evidence="5">The sequence shown here is derived from an EMBL/GenBank/DDBJ whole genome shotgun (WGS) entry which is preliminary data.</text>
</comment>
<dbReference type="InterPro" id="IPR018422">
    <property type="entry name" value="Cation/H_exchanger_CPA1"/>
</dbReference>
<gene>
    <name evidence="5" type="ORF">CEUSTIGMA_g9975.t1</name>
</gene>
<dbReference type="GO" id="GO:0051453">
    <property type="term" value="P:regulation of intracellular pH"/>
    <property type="evidence" value="ECO:0007669"/>
    <property type="project" value="TreeGrafter"/>
</dbReference>
<keyword evidence="1" id="KW-0813">Transport</keyword>
<keyword evidence="4" id="KW-0472">Membrane</keyword>
<feature type="transmembrane region" description="Helical" evidence="4">
    <location>
        <begin position="116"/>
        <end position="140"/>
    </location>
</feature>
<dbReference type="EMBL" id="BEGY01000082">
    <property type="protein sequence ID" value="GAX82549.1"/>
    <property type="molecule type" value="Genomic_DNA"/>
</dbReference>
<dbReference type="GO" id="GO:0098719">
    <property type="term" value="P:sodium ion import across plasma membrane"/>
    <property type="evidence" value="ECO:0007669"/>
    <property type="project" value="TreeGrafter"/>
</dbReference>
<dbReference type="GO" id="GO:0015386">
    <property type="term" value="F:potassium:proton antiporter activity"/>
    <property type="evidence" value="ECO:0007669"/>
    <property type="project" value="TreeGrafter"/>
</dbReference>
<feature type="transmembrane region" description="Helical" evidence="4">
    <location>
        <begin position="12"/>
        <end position="34"/>
    </location>
</feature>
<evidence type="ECO:0000313" key="6">
    <source>
        <dbReference type="Proteomes" id="UP000232323"/>
    </source>
</evidence>
<feature type="compositionally biased region" description="Basic residues" evidence="3">
    <location>
        <begin position="655"/>
        <end position="665"/>
    </location>
</feature>
<reference evidence="5 6" key="1">
    <citation type="submission" date="2017-08" db="EMBL/GenBank/DDBJ databases">
        <title>Acidophilic green algal genome provides insights into adaptation to an acidic environment.</title>
        <authorList>
            <person name="Hirooka S."/>
            <person name="Hirose Y."/>
            <person name="Kanesaki Y."/>
            <person name="Higuchi S."/>
            <person name="Fujiwara T."/>
            <person name="Onuma R."/>
            <person name="Era A."/>
            <person name="Ohbayashi R."/>
            <person name="Uzuka A."/>
            <person name="Nozaki H."/>
            <person name="Yoshikawa H."/>
            <person name="Miyagishima S.Y."/>
        </authorList>
    </citation>
    <scope>NUCLEOTIDE SEQUENCE [LARGE SCALE GENOMIC DNA]</scope>
    <source>
        <strain evidence="5 6">NIES-2499</strain>
    </source>
</reference>